<accession>A0A1I3YXU5</accession>
<gene>
    <name evidence="1" type="ORF">SAMN04488082_12177</name>
</gene>
<evidence type="ECO:0000313" key="1">
    <source>
        <dbReference type="EMBL" id="SFK36687.1"/>
    </source>
</evidence>
<evidence type="ECO:0000313" key="2">
    <source>
        <dbReference type="Proteomes" id="UP000198635"/>
    </source>
</evidence>
<keyword evidence="2" id="KW-1185">Reference proteome</keyword>
<dbReference type="Proteomes" id="UP000198635">
    <property type="component" value="Unassembled WGS sequence"/>
</dbReference>
<reference evidence="2" key="1">
    <citation type="submission" date="2016-10" db="EMBL/GenBank/DDBJ databases">
        <authorList>
            <person name="Varghese N."/>
            <person name="Submissions S."/>
        </authorList>
    </citation>
    <scope>NUCLEOTIDE SEQUENCE [LARGE SCALE GENOMIC DNA]</scope>
    <source>
        <strain evidence="2">DSM 5918</strain>
    </source>
</reference>
<dbReference type="RefSeq" id="WP_092378452.1">
    <property type="nucleotide sequence ID" value="NZ_FORX01000021.1"/>
</dbReference>
<proteinExistence type="predicted"/>
<organism evidence="1 2">
    <name type="scientific">Desulfomicrobium apsheronum</name>
    <dbReference type="NCBI Taxonomy" id="52560"/>
    <lineage>
        <taxon>Bacteria</taxon>
        <taxon>Pseudomonadati</taxon>
        <taxon>Thermodesulfobacteriota</taxon>
        <taxon>Desulfovibrionia</taxon>
        <taxon>Desulfovibrionales</taxon>
        <taxon>Desulfomicrobiaceae</taxon>
        <taxon>Desulfomicrobium</taxon>
    </lineage>
</organism>
<sequence length="295" mass="33727">MQPEYVVLLKDGFEQYLKCLDSDNLQPSTELLPFDFDFLKGRKWHAMGEWMVSSDLRELTNLLNGWSWTLVSWHAWNNVMATNSDNAAWEISIEFVESKAHECLLKPSSIRDTFTSVVTNALHQARLSVDGSYEDHLEGDPTPERLKPLNLSRKQKEKRLFRLASFWPESREFLDALEKINTERYTRATYNYRNLNSHTIGPSLGRGYTRPITRAVVPADELVPMSDGTFKLVTVPGKMVPSYGFGGLPPLDLEQGRIANLEQYELARACYLEYRRLLESVVSQIPMAESAESDA</sequence>
<dbReference type="AlphaFoldDB" id="A0A1I3YXU5"/>
<name>A0A1I3YXU5_9BACT</name>
<protein>
    <submittedName>
        <fullName evidence="1">Uncharacterized protein</fullName>
    </submittedName>
</protein>
<dbReference type="EMBL" id="FORX01000021">
    <property type="protein sequence ID" value="SFK36687.1"/>
    <property type="molecule type" value="Genomic_DNA"/>
</dbReference>
<dbReference type="OrthoDB" id="9157550at2"/>